<evidence type="ECO:0008006" key="10">
    <source>
        <dbReference type="Google" id="ProtNLM"/>
    </source>
</evidence>
<feature type="transmembrane region" description="Helical" evidence="7">
    <location>
        <begin position="296"/>
        <end position="318"/>
    </location>
</feature>
<name>A0ABV0N3K2_9TELE</name>
<keyword evidence="4 7" id="KW-1133">Transmembrane helix</keyword>
<keyword evidence="5 7" id="KW-0472">Membrane</keyword>
<evidence type="ECO:0000256" key="3">
    <source>
        <dbReference type="ARBA" id="ARBA00022692"/>
    </source>
</evidence>
<feature type="region of interest" description="Disordered" evidence="6">
    <location>
        <begin position="456"/>
        <end position="500"/>
    </location>
</feature>
<evidence type="ECO:0000256" key="4">
    <source>
        <dbReference type="ARBA" id="ARBA00022989"/>
    </source>
</evidence>
<feature type="compositionally biased region" description="Polar residues" evidence="6">
    <location>
        <begin position="182"/>
        <end position="195"/>
    </location>
</feature>
<dbReference type="PANTHER" id="PTHR31815:SF3">
    <property type="entry name" value="TRANSMEMBRANE PROTEIN 200B"/>
    <property type="match status" value="1"/>
</dbReference>
<evidence type="ECO:0000256" key="1">
    <source>
        <dbReference type="ARBA" id="ARBA00004141"/>
    </source>
</evidence>
<sequence length="500" mass="53465">MTEFGTLEIVTDVEVKGQEAEPNRETLNPVRSHTPTPPPEVQSQASTATALVIQSKPGSSQAKEEDPSMEVGPRVKTSSGTDMGPNGELSRCRVCGGHVFRHALIEEKYCSSCVQPSSGSQVSCPYSEINLNKEGLLPDRLGGERPLVLSGPPPRGRRPEAHQSNPTQTTSAPAQTDAPVDPQSSFPRNNLSPASTPRVRVLPRHLCLSRAQSGPLLGQTLPAAARGPGADCQENAAFTAFMFISSVFSLRMTAASPPCSPASSHSSPVCLPACNKHLRKGEALQTKLRLSSPPGVWLLLGAVVVLVGMSVAVAGYVSTAPRPTVGGRGSTHVERMKLVGPVVMGVGLFIFICAATLLYENRDRESRVRDTPDDLEDLKGSSCWEDTQEQWEHTDEEQSAWATPLHIVALPPRSTSGFSLPAPPDAGGAGNDGGYRNVEEEEEKKGKLILLTQVLHHQEPIPQPPSPCKSASHDSVHSDSSNSSETNFNERTESLELPQD</sequence>
<dbReference type="EMBL" id="JAHRIO010021040">
    <property type="protein sequence ID" value="MEQ2165223.1"/>
    <property type="molecule type" value="Genomic_DNA"/>
</dbReference>
<keyword evidence="9" id="KW-1185">Reference proteome</keyword>
<comment type="similarity">
    <text evidence="2">Belongs to the TMEM200 family.</text>
</comment>
<feature type="transmembrane region" description="Helical" evidence="7">
    <location>
        <begin position="338"/>
        <end position="359"/>
    </location>
</feature>
<comment type="caution">
    <text evidence="8">The sequence shown here is derived from an EMBL/GenBank/DDBJ whole genome shotgun (WGS) entry which is preliminary data.</text>
</comment>
<protein>
    <recommendedName>
        <fullName evidence="10">Transmembrane protein 200B</fullName>
    </recommendedName>
</protein>
<feature type="region of interest" description="Disordered" evidence="6">
    <location>
        <begin position="1"/>
        <end position="87"/>
    </location>
</feature>
<feature type="region of interest" description="Disordered" evidence="6">
    <location>
        <begin position="412"/>
        <end position="443"/>
    </location>
</feature>
<evidence type="ECO:0000256" key="2">
    <source>
        <dbReference type="ARBA" id="ARBA00005308"/>
    </source>
</evidence>
<dbReference type="Pfam" id="PF10177">
    <property type="entry name" value="DUF2371"/>
    <property type="match status" value="1"/>
</dbReference>
<dbReference type="PANTHER" id="PTHR31815">
    <property type="entry name" value="AGAP005329-PA"/>
    <property type="match status" value="1"/>
</dbReference>
<feature type="compositionally biased region" description="Polar residues" evidence="6">
    <location>
        <begin position="25"/>
        <end position="34"/>
    </location>
</feature>
<comment type="subcellular location">
    <subcellularLocation>
        <location evidence="1">Membrane</location>
        <topology evidence="1">Multi-pass membrane protein</topology>
    </subcellularLocation>
</comment>
<feature type="compositionally biased region" description="Polar residues" evidence="6">
    <location>
        <begin position="162"/>
        <end position="174"/>
    </location>
</feature>
<keyword evidence="3 7" id="KW-0812">Transmembrane</keyword>
<evidence type="ECO:0000313" key="9">
    <source>
        <dbReference type="Proteomes" id="UP001476798"/>
    </source>
</evidence>
<proteinExistence type="inferred from homology"/>
<gene>
    <name evidence="8" type="ORF">GOODEAATRI_014690</name>
</gene>
<organism evidence="8 9">
    <name type="scientific">Goodea atripinnis</name>
    <dbReference type="NCBI Taxonomy" id="208336"/>
    <lineage>
        <taxon>Eukaryota</taxon>
        <taxon>Metazoa</taxon>
        <taxon>Chordata</taxon>
        <taxon>Craniata</taxon>
        <taxon>Vertebrata</taxon>
        <taxon>Euteleostomi</taxon>
        <taxon>Actinopterygii</taxon>
        <taxon>Neopterygii</taxon>
        <taxon>Teleostei</taxon>
        <taxon>Neoteleostei</taxon>
        <taxon>Acanthomorphata</taxon>
        <taxon>Ovalentaria</taxon>
        <taxon>Atherinomorphae</taxon>
        <taxon>Cyprinodontiformes</taxon>
        <taxon>Goodeidae</taxon>
        <taxon>Goodea</taxon>
    </lineage>
</organism>
<accession>A0ABV0N3K2</accession>
<dbReference type="Proteomes" id="UP001476798">
    <property type="component" value="Unassembled WGS sequence"/>
</dbReference>
<reference evidence="8 9" key="1">
    <citation type="submission" date="2021-06" db="EMBL/GenBank/DDBJ databases">
        <authorList>
            <person name="Palmer J.M."/>
        </authorList>
    </citation>
    <scope>NUCLEOTIDE SEQUENCE [LARGE SCALE GENOMIC DNA]</scope>
    <source>
        <strain evidence="8 9">GA_2019</strain>
        <tissue evidence="8">Muscle</tissue>
    </source>
</reference>
<feature type="compositionally biased region" description="Basic and acidic residues" evidence="6">
    <location>
        <begin position="13"/>
        <end position="24"/>
    </location>
</feature>
<evidence type="ECO:0000256" key="7">
    <source>
        <dbReference type="SAM" id="Phobius"/>
    </source>
</evidence>
<evidence type="ECO:0000256" key="5">
    <source>
        <dbReference type="ARBA" id="ARBA00023136"/>
    </source>
</evidence>
<evidence type="ECO:0000256" key="6">
    <source>
        <dbReference type="SAM" id="MobiDB-lite"/>
    </source>
</evidence>
<evidence type="ECO:0000313" key="8">
    <source>
        <dbReference type="EMBL" id="MEQ2165223.1"/>
    </source>
</evidence>
<feature type="region of interest" description="Disordered" evidence="6">
    <location>
        <begin position="136"/>
        <end position="197"/>
    </location>
</feature>
<dbReference type="InterPro" id="IPR018787">
    <property type="entry name" value="DUF2371_TMEM200"/>
</dbReference>